<keyword evidence="1" id="KW-1133">Transmembrane helix</keyword>
<sequence>MTTLHLPRPITATSAALLRALALLIFALCLLPACHGLLHARPMPRTSTGRFQTTRLPSEAIVAGALLMGGAVVVSEVLDRLPPLKFDPFAAF</sequence>
<evidence type="ECO:0000313" key="3">
    <source>
        <dbReference type="Proteomes" id="UP000010467"/>
    </source>
</evidence>
<keyword evidence="1" id="KW-0472">Membrane</keyword>
<dbReference type="HOGENOM" id="CLU_2408379_0_0_0"/>
<keyword evidence="1" id="KW-0812">Transmembrane</keyword>
<feature type="transmembrane region" description="Helical" evidence="1">
    <location>
        <begin position="60"/>
        <end position="78"/>
    </location>
</feature>
<organism evidence="2 3">
    <name type="scientific">Deinococcus peraridilitoris (strain DSM 19664 / LMG 22246 / CIP 109416 / KR-200)</name>
    <dbReference type="NCBI Taxonomy" id="937777"/>
    <lineage>
        <taxon>Bacteria</taxon>
        <taxon>Thermotogati</taxon>
        <taxon>Deinococcota</taxon>
        <taxon>Deinococci</taxon>
        <taxon>Deinococcales</taxon>
        <taxon>Deinococcaceae</taxon>
        <taxon>Deinococcus</taxon>
    </lineage>
</organism>
<dbReference type="AlphaFoldDB" id="L0A2E6"/>
<dbReference type="Proteomes" id="UP000010467">
    <property type="component" value="Chromosome"/>
</dbReference>
<dbReference type="STRING" id="937777.Deipe_2104"/>
<accession>L0A2E6</accession>
<evidence type="ECO:0000313" key="2">
    <source>
        <dbReference type="EMBL" id="AFZ67599.1"/>
    </source>
</evidence>
<name>L0A2E6_DEIPD</name>
<dbReference type="RefSeq" id="WP_015235904.1">
    <property type="nucleotide sequence ID" value="NC_019793.1"/>
</dbReference>
<gene>
    <name evidence="2" type="ordered locus">Deipe_2104</name>
</gene>
<dbReference type="KEGG" id="dpd:Deipe_2104"/>
<evidence type="ECO:0000256" key="1">
    <source>
        <dbReference type="SAM" id="Phobius"/>
    </source>
</evidence>
<dbReference type="EMBL" id="CP003382">
    <property type="protein sequence ID" value="AFZ67599.1"/>
    <property type="molecule type" value="Genomic_DNA"/>
</dbReference>
<keyword evidence="3" id="KW-1185">Reference proteome</keyword>
<reference evidence="3" key="1">
    <citation type="submission" date="2012-03" db="EMBL/GenBank/DDBJ databases">
        <title>Complete sequence of chromosome of Deinococcus peraridilitoris DSM 19664.</title>
        <authorList>
            <person name="Lucas S."/>
            <person name="Copeland A."/>
            <person name="Lapidus A."/>
            <person name="Glavina del Rio T."/>
            <person name="Dalin E."/>
            <person name="Tice H."/>
            <person name="Bruce D."/>
            <person name="Goodwin L."/>
            <person name="Pitluck S."/>
            <person name="Peters L."/>
            <person name="Mikhailova N."/>
            <person name="Lu M."/>
            <person name="Kyrpides N."/>
            <person name="Mavromatis K."/>
            <person name="Ivanova N."/>
            <person name="Brettin T."/>
            <person name="Detter J.C."/>
            <person name="Han C."/>
            <person name="Larimer F."/>
            <person name="Land M."/>
            <person name="Hauser L."/>
            <person name="Markowitz V."/>
            <person name="Cheng J.-F."/>
            <person name="Hugenholtz P."/>
            <person name="Woyke T."/>
            <person name="Wu D."/>
            <person name="Pukall R."/>
            <person name="Steenblock K."/>
            <person name="Brambilla E."/>
            <person name="Klenk H.-P."/>
            <person name="Eisen J.A."/>
        </authorList>
    </citation>
    <scope>NUCLEOTIDE SEQUENCE [LARGE SCALE GENOMIC DNA]</scope>
    <source>
        <strain evidence="3">DSM 19664 / LMG 22246 / CIP 109416 / KR-200</strain>
    </source>
</reference>
<dbReference type="PATRIC" id="fig|937777.3.peg.2113"/>
<proteinExistence type="predicted"/>
<protein>
    <submittedName>
        <fullName evidence="2">Uncharacterized protein</fullName>
    </submittedName>
</protein>